<dbReference type="AlphaFoldDB" id="A0A3E2B1D3"/>
<keyword evidence="2" id="KW-1185">Reference proteome</keyword>
<proteinExistence type="predicted"/>
<protein>
    <submittedName>
        <fullName evidence="1">Uncharacterized protein</fullName>
    </submittedName>
</protein>
<dbReference type="Proteomes" id="UP000260649">
    <property type="component" value="Unassembled WGS sequence"/>
</dbReference>
<evidence type="ECO:0000313" key="1">
    <source>
        <dbReference type="EMBL" id="RFT05805.1"/>
    </source>
</evidence>
<organism evidence="1 2">
    <name type="scientific">Evtepia gabavorous</name>
    <dbReference type="NCBI Taxonomy" id="2211183"/>
    <lineage>
        <taxon>Bacteria</taxon>
        <taxon>Bacillati</taxon>
        <taxon>Bacillota</taxon>
        <taxon>Clostridia</taxon>
        <taxon>Eubacteriales</taxon>
        <taxon>Evtepia</taxon>
    </lineage>
</organism>
<dbReference type="RefSeq" id="WP_117142763.1">
    <property type="nucleotide sequence ID" value="NZ_CAKXKJ010000023.1"/>
</dbReference>
<comment type="caution">
    <text evidence="1">The sequence shown here is derived from an EMBL/GenBank/DDBJ whole genome shotgun (WGS) entry which is preliminary data.</text>
</comment>
<evidence type="ECO:0000313" key="2">
    <source>
        <dbReference type="Proteomes" id="UP000260649"/>
    </source>
</evidence>
<sequence>MDLRGWDYTGRNIGPDLHRQFRIMIDCLSDSSFTDHSSWGNGIQDRLAEQMQISSSGAVRTVKRVCVNFGFLNEDSFSSRNEMDIQNLLTDRGKLVYQAAKLEEQVGFADNYEDDVKEKIYAEIKKLYEEAYCDALRFYYFKNSDGSKLHPLRATLRALNKYGRMDKWEWYLLNTCIRHDDCDVEEAALDDYITRYRNGEYDFTMRNVIEKPKGHQYIPQYFEFAGLLHVIQRPEWSISDSGRHTEVKSEVLEADFLEKLYGGSL</sequence>
<dbReference type="GeneID" id="97996203"/>
<name>A0A3E2B1D3_9FIRM</name>
<dbReference type="EMBL" id="QQRQ01000027">
    <property type="protein sequence ID" value="RFT05805.1"/>
    <property type="molecule type" value="Genomic_DNA"/>
</dbReference>
<reference evidence="1 2" key="1">
    <citation type="submission" date="2018-07" db="EMBL/GenBank/DDBJ databases">
        <title>GABA Modulating Bacteria of the Human Gut Microbiota.</title>
        <authorList>
            <person name="Strandwitz P."/>
            <person name="Kim K.H."/>
            <person name="Terekhova D."/>
            <person name="Liu J.K."/>
            <person name="Sharma A."/>
            <person name="Levering J."/>
            <person name="Mcdonald D."/>
            <person name="Dietrich D."/>
            <person name="Ramadhar T.R."/>
            <person name="Lekbua A."/>
            <person name="Mroue N."/>
            <person name="Liston C."/>
            <person name="Stewart E.J."/>
            <person name="Dubin M.J."/>
            <person name="Zengler K."/>
            <person name="Knight R."/>
            <person name="Gilbert J.A."/>
            <person name="Clardy J."/>
            <person name="Lewis K."/>
        </authorList>
    </citation>
    <scope>NUCLEOTIDE SEQUENCE [LARGE SCALE GENOMIC DNA]</scope>
    <source>
        <strain evidence="1 2">KLE1738</strain>
    </source>
</reference>
<dbReference type="OrthoDB" id="2082214at2"/>
<accession>A0A3E2B1D3</accession>
<gene>
    <name evidence="1" type="ORF">DV520_10700</name>
</gene>